<evidence type="ECO:0000256" key="1">
    <source>
        <dbReference type="ARBA" id="ARBA00022691"/>
    </source>
</evidence>
<proteinExistence type="predicted"/>
<dbReference type="InterPro" id="IPR058240">
    <property type="entry name" value="rSAM_sf"/>
</dbReference>
<name>A0A6J7WLX5_9CAUD</name>
<evidence type="ECO:0000259" key="5">
    <source>
        <dbReference type="Pfam" id="PF04055"/>
    </source>
</evidence>
<reference evidence="6" key="1">
    <citation type="submission" date="2020-05" db="EMBL/GenBank/DDBJ databases">
        <authorList>
            <person name="Chiriac C."/>
            <person name="Salcher M."/>
            <person name="Ghai R."/>
            <person name="Kavagutti S V."/>
        </authorList>
    </citation>
    <scope>NUCLEOTIDE SEQUENCE</scope>
</reference>
<dbReference type="GO" id="GO:0051536">
    <property type="term" value="F:iron-sulfur cluster binding"/>
    <property type="evidence" value="ECO:0007669"/>
    <property type="project" value="UniProtKB-KW"/>
</dbReference>
<dbReference type="CDD" id="cd01335">
    <property type="entry name" value="Radical_SAM"/>
    <property type="match status" value="1"/>
</dbReference>
<evidence type="ECO:0000256" key="4">
    <source>
        <dbReference type="ARBA" id="ARBA00023014"/>
    </source>
</evidence>
<protein>
    <submittedName>
        <fullName evidence="6">Radical_SAM domain containing protein</fullName>
    </submittedName>
</protein>
<keyword evidence="4" id="KW-0411">Iron-sulfur</keyword>
<keyword evidence="2" id="KW-0479">Metal-binding</keyword>
<dbReference type="GO" id="GO:0046872">
    <property type="term" value="F:metal ion binding"/>
    <property type="evidence" value="ECO:0007669"/>
    <property type="project" value="UniProtKB-KW"/>
</dbReference>
<accession>A0A6J7WLX5</accession>
<evidence type="ECO:0000313" key="6">
    <source>
        <dbReference type="EMBL" id="CAB5214511.1"/>
    </source>
</evidence>
<dbReference type="EMBL" id="LR798243">
    <property type="protein sequence ID" value="CAB5214511.1"/>
    <property type="molecule type" value="Genomic_DNA"/>
</dbReference>
<dbReference type="NCBIfam" id="NF033640">
    <property type="entry name" value="N_Twi_rSAM"/>
    <property type="match status" value="1"/>
</dbReference>
<evidence type="ECO:0000256" key="2">
    <source>
        <dbReference type="ARBA" id="ARBA00022723"/>
    </source>
</evidence>
<dbReference type="Gene3D" id="3.20.20.70">
    <property type="entry name" value="Aldolase class I"/>
    <property type="match status" value="1"/>
</dbReference>
<sequence length="421" mass="48975">MSIKSYKKFPIVTDTACQLKWTHSTVFLTMLTTASCHRVEHNKFDLDTFDFHNTTEKIRDRNMMLEGKWPGHGCEHCKHIEDAGGTSDRMLHLDFHGIHAPPELDVFPTATHVTPRILEIYFSNTCNLKCIYCIPHFSSQINDENRKHGGFMKNDVWIEPYREIPTEFDLATDKMFEWLDTNVQYLTKLFILGGEPFIQKETKRLLDFLETKRLPNLDLVFSSNLTIPHDKFVAYMEKLKRIEQTSELHQIQITASLDCWGEEAEYVRKNLDLALFEKNFEYLLSNTNFVLNINSALTALSVPTMPDLARKINEWSRKRIVYWSMMKTGGKPYMHPSIFGPVIMDLGFQEAIDAFEVMDDPEKRSYKDYFVGIGKELSACTADPVLQRHLKTYLVELDRRRGTDYTKTFPSIARLMESIPI</sequence>
<dbReference type="SUPFAM" id="SSF102114">
    <property type="entry name" value="Radical SAM enzymes"/>
    <property type="match status" value="1"/>
</dbReference>
<feature type="domain" description="Radical SAM core" evidence="5">
    <location>
        <begin position="120"/>
        <end position="242"/>
    </location>
</feature>
<gene>
    <name evidence="6" type="ORF">UFOVP190_144</name>
</gene>
<dbReference type="InterPro" id="IPR007197">
    <property type="entry name" value="rSAM"/>
</dbReference>
<dbReference type="GO" id="GO:0003824">
    <property type="term" value="F:catalytic activity"/>
    <property type="evidence" value="ECO:0007669"/>
    <property type="project" value="InterPro"/>
</dbReference>
<dbReference type="InterPro" id="IPR013785">
    <property type="entry name" value="Aldolase_TIM"/>
</dbReference>
<keyword evidence="3" id="KW-0408">Iron</keyword>
<keyword evidence="1" id="KW-0949">S-adenosyl-L-methionine</keyword>
<evidence type="ECO:0000256" key="3">
    <source>
        <dbReference type="ARBA" id="ARBA00023004"/>
    </source>
</evidence>
<dbReference type="SFLD" id="SFLDS00029">
    <property type="entry name" value="Radical_SAM"/>
    <property type="match status" value="1"/>
</dbReference>
<organism evidence="6">
    <name type="scientific">uncultured Caudovirales phage</name>
    <dbReference type="NCBI Taxonomy" id="2100421"/>
    <lineage>
        <taxon>Viruses</taxon>
        <taxon>Duplodnaviria</taxon>
        <taxon>Heunggongvirae</taxon>
        <taxon>Uroviricota</taxon>
        <taxon>Caudoviricetes</taxon>
        <taxon>Peduoviridae</taxon>
        <taxon>Maltschvirus</taxon>
        <taxon>Maltschvirus maltsch</taxon>
    </lineage>
</organism>
<dbReference type="Pfam" id="PF04055">
    <property type="entry name" value="Radical_SAM"/>
    <property type="match status" value="1"/>
</dbReference>